<evidence type="ECO:0000313" key="9">
    <source>
        <dbReference type="Proteomes" id="UP000056905"/>
    </source>
</evidence>
<dbReference type="InterPro" id="IPR029063">
    <property type="entry name" value="SAM-dependent_MTases_sf"/>
</dbReference>
<dbReference type="KEGG" id="chq:AQ619_16620"/>
<dbReference type="PROSITE" id="PS51686">
    <property type="entry name" value="SAM_MT_RSMB_NOP"/>
    <property type="match status" value="1"/>
</dbReference>
<feature type="binding site" evidence="6">
    <location>
        <position position="291"/>
    </location>
    <ligand>
        <name>S-adenosyl-L-methionine</name>
        <dbReference type="ChEBI" id="CHEBI:59789"/>
    </ligand>
</feature>
<keyword evidence="3 6" id="KW-0808">Transferase</keyword>
<dbReference type="OrthoDB" id="9810297at2"/>
<accession>A0A0N7JI06</accession>
<dbReference type="SUPFAM" id="SSF48013">
    <property type="entry name" value="NusB-like"/>
    <property type="match status" value="1"/>
</dbReference>
<dbReference type="AlphaFoldDB" id="A0A0N7JI06"/>
<keyword evidence="2 6" id="KW-0489">Methyltransferase</keyword>
<feature type="binding site" evidence="6">
    <location>
        <position position="307"/>
    </location>
    <ligand>
        <name>S-adenosyl-L-methionine</name>
        <dbReference type="ChEBI" id="CHEBI:59789"/>
    </ligand>
</feature>
<dbReference type="Pfam" id="PF01189">
    <property type="entry name" value="Methyltr_RsmB-F"/>
    <property type="match status" value="1"/>
</dbReference>
<dbReference type="FunFam" id="3.40.50.150:FF:000257">
    <property type="entry name" value="16S rRNA methyltransferase"/>
    <property type="match status" value="1"/>
</dbReference>
<dbReference type="PANTHER" id="PTHR22807:SF61">
    <property type="entry name" value="NOL1_NOP2_SUN FAMILY PROTEIN _ ANTITERMINATION NUSB DOMAIN-CONTAINING PROTEIN"/>
    <property type="match status" value="1"/>
</dbReference>
<evidence type="ECO:0000256" key="4">
    <source>
        <dbReference type="ARBA" id="ARBA00022691"/>
    </source>
</evidence>
<gene>
    <name evidence="8" type="ORF">AQ619_16620</name>
</gene>
<feature type="active site" description="Nucleophile" evidence="6">
    <location>
        <position position="360"/>
    </location>
</feature>
<dbReference type="Gene3D" id="3.40.50.150">
    <property type="entry name" value="Vaccinia Virus protein VP39"/>
    <property type="match status" value="1"/>
</dbReference>
<dbReference type="InterPro" id="IPR006027">
    <property type="entry name" value="NusB_RsmB_TIM44"/>
</dbReference>
<protein>
    <submittedName>
        <fullName evidence="8">rRNA methyltransferase</fullName>
    </submittedName>
</protein>
<evidence type="ECO:0000256" key="6">
    <source>
        <dbReference type="PROSITE-ProRule" id="PRU01023"/>
    </source>
</evidence>
<keyword evidence="4 6" id="KW-0949">S-adenosyl-L-methionine</keyword>
<organism evidence="8 9">
    <name type="scientific">Caulobacter henricii</name>
    <dbReference type="NCBI Taxonomy" id="69395"/>
    <lineage>
        <taxon>Bacteria</taxon>
        <taxon>Pseudomonadati</taxon>
        <taxon>Pseudomonadota</taxon>
        <taxon>Alphaproteobacteria</taxon>
        <taxon>Caulobacterales</taxon>
        <taxon>Caulobacteraceae</taxon>
        <taxon>Caulobacter</taxon>
    </lineage>
</organism>
<dbReference type="InterPro" id="IPR018314">
    <property type="entry name" value="RsmB/NOL1/NOP2-like_CS"/>
</dbReference>
<dbReference type="GO" id="GO:0008173">
    <property type="term" value="F:RNA methyltransferase activity"/>
    <property type="evidence" value="ECO:0007669"/>
    <property type="project" value="InterPro"/>
</dbReference>
<dbReference type="GO" id="GO:0006355">
    <property type="term" value="P:regulation of DNA-templated transcription"/>
    <property type="evidence" value="ECO:0007669"/>
    <property type="project" value="InterPro"/>
</dbReference>
<dbReference type="eggNOG" id="COG0144">
    <property type="taxonomic scope" value="Bacteria"/>
</dbReference>
<dbReference type="EMBL" id="CP013002">
    <property type="protein sequence ID" value="ALL14858.1"/>
    <property type="molecule type" value="Genomic_DNA"/>
</dbReference>
<sequence>MNHELNDGLPAREAALNLIDAALSRRGGLDEAASAHGFRFLEPRERAFARALAMATLRRLGPIDRALSAKLQREPPPRVRNLLRLGAVQAFYLEVPAFAAVATSVELAGANKASRPFKGLVNAVLRGLLRDGPPSDDPEHLAPPWLISRWTSAWGVETARAVASEIAKEPATDLSLKDPALAESWAERLEGEVLPGGTLRLARKGDVAAWPGFEEGGWWVQDAAAAIPARLLNVKPGETAVDLCAAPGGKSLQLAAAGAVVTAVDRSAARLERLTDNFRRMALTAEVVAADAGAWDDTRTFDAVLLDAPCSATGTFRRHPDVLWAARPGDVASLAAVQARLLDAAADRTRPGGRLVYCVCSLEPEEGEAQVEAFLARRPDMRLDPVTAGEAGSPAASLTTRGTLRLLPHHLEGGQDGFFAARFVRQD</sequence>
<dbReference type="STRING" id="69395.AQ619_16620"/>
<proteinExistence type="inferred from homology"/>
<evidence type="ECO:0000313" key="8">
    <source>
        <dbReference type="EMBL" id="ALL14858.1"/>
    </source>
</evidence>
<evidence type="ECO:0000256" key="2">
    <source>
        <dbReference type="ARBA" id="ARBA00022603"/>
    </source>
</evidence>
<dbReference type="InterPro" id="IPR001678">
    <property type="entry name" value="MeTrfase_RsmB-F_NOP2_dom"/>
</dbReference>
<dbReference type="RefSeq" id="WP_062150257.1">
    <property type="nucleotide sequence ID" value="NZ_CP013002.1"/>
</dbReference>
<dbReference type="InterPro" id="IPR049560">
    <property type="entry name" value="MeTrfase_RsmB-F_NOP2_cat"/>
</dbReference>
<dbReference type="InterPro" id="IPR035926">
    <property type="entry name" value="NusB-like_sf"/>
</dbReference>
<dbReference type="InterPro" id="IPR023267">
    <property type="entry name" value="RCMT"/>
</dbReference>
<feature type="binding site" evidence="6">
    <location>
        <position position="265"/>
    </location>
    <ligand>
        <name>S-adenosyl-L-methionine</name>
        <dbReference type="ChEBI" id="CHEBI:59789"/>
    </ligand>
</feature>
<feature type="domain" description="SAM-dependent MTase RsmB/NOP-type" evidence="7">
    <location>
        <begin position="147"/>
        <end position="426"/>
    </location>
</feature>
<evidence type="ECO:0000256" key="3">
    <source>
        <dbReference type="ARBA" id="ARBA00022679"/>
    </source>
</evidence>
<evidence type="ECO:0000259" key="7">
    <source>
        <dbReference type="PROSITE" id="PS51686"/>
    </source>
</evidence>
<evidence type="ECO:0000256" key="5">
    <source>
        <dbReference type="ARBA" id="ARBA00022884"/>
    </source>
</evidence>
<dbReference type="SUPFAM" id="SSF53335">
    <property type="entry name" value="S-adenosyl-L-methionine-dependent methyltransferases"/>
    <property type="match status" value="1"/>
</dbReference>
<evidence type="ECO:0000256" key="1">
    <source>
        <dbReference type="ARBA" id="ARBA00007494"/>
    </source>
</evidence>
<comment type="similarity">
    <text evidence="1 6">Belongs to the class I-like SAM-binding methyltransferase superfamily. RsmB/NOP family.</text>
</comment>
<dbReference type="GO" id="GO:0003723">
    <property type="term" value="F:RNA binding"/>
    <property type="evidence" value="ECO:0007669"/>
    <property type="project" value="UniProtKB-UniRule"/>
</dbReference>
<keyword evidence="5 6" id="KW-0694">RNA-binding</keyword>
<dbReference type="Gene3D" id="1.10.940.10">
    <property type="entry name" value="NusB-like"/>
    <property type="match status" value="1"/>
</dbReference>
<feature type="binding site" evidence="6">
    <location>
        <begin position="244"/>
        <end position="250"/>
    </location>
    <ligand>
        <name>S-adenosyl-L-methionine</name>
        <dbReference type="ChEBI" id="CHEBI:59789"/>
    </ligand>
</feature>
<keyword evidence="9" id="KW-1185">Reference proteome</keyword>
<dbReference type="PRINTS" id="PR02008">
    <property type="entry name" value="RCMTFAMILY"/>
</dbReference>
<dbReference type="GO" id="GO:0001510">
    <property type="term" value="P:RNA methylation"/>
    <property type="evidence" value="ECO:0007669"/>
    <property type="project" value="InterPro"/>
</dbReference>
<dbReference type="PROSITE" id="PS01153">
    <property type="entry name" value="NOL1_NOP2_SUN"/>
    <property type="match status" value="1"/>
</dbReference>
<dbReference type="Proteomes" id="UP000056905">
    <property type="component" value="Chromosome"/>
</dbReference>
<dbReference type="PANTHER" id="PTHR22807">
    <property type="entry name" value="NOP2 YEAST -RELATED NOL1/NOP2/FMU SUN DOMAIN-CONTAINING"/>
    <property type="match status" value="1"/>
</dbReference>
<dbReference type="eggNOG" id="COG0781">
    <property type="taxonomic scope" value="Bacteria"/>
</dbReference>
<dbReference type="Pfam" id="PF01029">
    <property type="entry name" value="NusB"/>
    <property type="match status" value="1"/>
</dbReference>
<reference evidence="8 9" key="1">
    <citation type="submission" date="2015-10" db="EMBL/GenBank/DDBJ databases">
        <title>Conservation of the essential genome among Caulobacter and Brevundimonas species.</title>
        <authorList>
            <person name="Scott D."/>
            <person name="Ely B."/>
        </authorList>
    </citation>
    <scope>NUCLEOTIDE SEQUENCE [LARGE SCALE GENOMIC DNA]</scope>
    <source>
        <strain evidence="8 9">CB4</strain>
    </source>
</reference>
<name>A0A0N7JI06_9CAUL</name>